<accession>A0A7R9BL04</accession>
<name>A0A7R9BL04_9CRUS</name>
<sequence length="239" mass="27312">MADKEAEAIPLKPQIGSCENSTSTTTTPRGKRNSNKKQTSEFRTKKHKGKKTESILDERRKEDVLQIEDQLKAFDPMEPAVSEKLTRATNPYAYISPEPFISILADHFDVNVSSEEFAARLDGMDKLRSLKDEFVIPKKVDCARGKLKKKLNFKRLSYRYCASKLLERKLQILTRLSYSNPLKNRGCSSVDKENVGPDDPVVYLCSNLLGLKVKTVDNYMSELLRDWGNWYLTSIAIHF</sequence>
<dbReference type="Proteomes" id="UP000678499">
    <property type="component" value="Unassembled WGS sequence"/>
</dbReference>
<organism evidence="2">
    <name type="scientific">Notodromas monacha</name>
    <dbReference type="NCBI Taxonomy" id="399045"/>
    <lineage>
        <taxon>Eukaryota</taxon>
        <taxon>Metazoa</taxon>
        <taxon>Ecdysozoa</taxon>
        <taxon>Arthropoda</taxon>
        <taxon>Crustacea</taxon>
        <taxon>Oligostraca</taxon>
        <taxon>Ostracoda</taxon>
        <taxon>Podocopa</taxon>
        <taxon>Podocopida</taxon>
        <taxon>Cypridocopina</taxon>
        <taxon>Cypridoidea</taxon>
        <taxon>Cyprididae</taxon>
        <taxon>Notodromas</taxon>
    </lineage>
</organism>
<evidence type="ECO:0000313" key="3">
    <source>
        <dbReference type="Proteomes" id="UP000678499"/>
    </source>
</evidence>
<gene>
    <name evidence="2" type="ORF">NMOB1V02_LOCUS4249</name>
</gene>
<proteinExistence type="predicted"/>
<feature type="compositionally biased region" description="Polar residues" evidence="1">
    <location>
        <begin position="17"/>
        <end position="28"/>
    </location>
</feature>
<dbReference type="InterPro" id="IPR015422">
    <property type="entry name" value="PyrdxlP-dep_Trfase_small"/>
</dbReference>
<keyword evidence="3" id="KW-1185">Reference proteome</keyword>
<dbReference type="EMBL" id="CAJPEX010000639">
    <property type="protein sequence ID" value="CAG0916640.1"/>
    <property type="molecule type" value="Genomic_DNA"/>
</dbReference>
<evidence type="ECO:0000256" key="1">
    <source>
        <dbReference type="SAM" id="MobiDB-lite"/>
    </source>
</evidence>
<feature type="region of interest" description="Disordered" evidence="1">
    <location>
        <begin position="1"/>
        <end position="55"/>
    </location>
</feature>
<reference evidence="2" key="1">
    <citation type="submission" date="2020-11" db="EMBL/GenBank/DDBJ databases">
        <authorList>
            <person name="Tran Van P."/>
        </authorList>
    </citation>
    <scope>NUCLEOTIDE SEQUENCE</scope>
</reference>
<dbReference type="OrthoDB" id="5978656at2759"/>
<dbReference type="AlphaFoldDB" id="A0A7R9BL04"/>
<evidence type="ECO:0000313" key="2">
    <source>
        <dbReference type="EMBL" id="CAD7276488.1"/>
    </source>
</evidence>
<dbReference type="EMBL" id="OA882676">
    <property type="protein sequence ID" value="CAD7276488.1"/>
    <property type="molecule type" value="Genomic_DNA"/>
</dbReference>
<protein>
    <submittedName>
        <fullName evidence="2">Uncharacterized protein</fullName>
    </submittedName>
</protein>
<dbReference type="Gene3D" id="3.90.1150.10">
    <property type="entry name" value="Aspartate Aminotransferase, domain 1"/>
    <property type="match status" value="1"/>
</dbReference>